<feature type="domain" description="Choline/carnitine acyltransferase" evidence="5">
    <location>
        <begin position="17"/>
        <end position="612"/>
    </location>
</feature>
<dbReference type="PROSITE" id="PS00440">
    <property type="entry name" value="ACYLTRANSF_C_2"/>
    <property type="match status" value="1"/>
</dbReference>
<dbReference type="Gene3D" id="3.30.559.10">
    <property type="entry name" value="Chloramphenicol acetyltransferase-like domain"/>
    <property type="match status" value="1"/>
</dbReference>
<dbReference type="InterPro" id="IPR042231">
    <property type="entry name" value="Cho/carn_acyl_trans_2"/>
</dbReference>
<dbReference type="Gene3D" id="3.30.559.70">
    <property type="entry name" value="Choline/Carnitine o-acyltransferase, domain 2"/>
    <property type="match status" value="1"/>
</dbReference>
<evidence type="ECO:0000259" key="5">
    <source>
        <dbReference type="Pfam" id="PF00755"/>
    </source>
</evidence>
<dbReference type="Proteomes" id="UP001648503">
    <property type="component" value="Unassembled WGS sequence"/>
</dbReference>
<evidence type="ECO:0000313" key="6">
    <source>
        <dbReference type="EMBL" id="KAH6598210.1"/>
    </source>
</evidence>
<organism evidence="6 7">
    <name type="scientific">Batrachochytrium salamandrivorans</name>
    <dbReference type="NCBI Taxonomy" id="1357716"/>
    <lineage>
        <taxon>Eukaryota</taxon>
        <taxon>Fungi</taxon>
        <taxon>Fungi incertae sedis</taxon>
        <taxon>Chytridiomycota</taxon>
        <taxon>Chytridiomycota incertae sedis</taxon>
        <taxon>Chytridiomycetes</taxon>
        <taxon>Rhizophydiales</taxon>
        <taxon>Rhizophydiales incertae sedis</taxon>
        <taxon>Batrachochytrium</taxon>
    </lineage>
</organism>
<evidence type="ECO:0000256" key="1">
    <source>
        <dbReference type="ARBA" id="ARBA00005232"/>
    </source>
</evidence>
<name>A0ABQ8FH60_9FUNG</name>
<evidence type="ECO:0000313" key="7">
    <source>
        <dbReference type="Proteomes" id="UP001648503"/>
    </source>
</evidence>
<sequence length="637" mass="70419">MSQISRTFANQNLLPRLPIPALKDTIAKYLRSTRPLFASPSAYSAYARIASDFEATLGSDLHKRLEAHAHSFNNGPAESQIQHNTSWIEAWWLKLAYLSWREPLLVNSNWYMLVAPHPHTPVAPLAPFVPLNSSVTSHSCQFTAFQLVRAAGYISNLIDFKDKVDNETMIPETTRTGPLCMNQYRNIFGISRIPVAGCDVLVGAHPSPHQHIVVLVRDQLYVVWVYDKQSGKRLAISEIHRQLCDIVVDVEKSTHMEPPIGVFTGHHRDTWAKWHKYLVELGGNNTESFKWIDTALLTVSLDDVIIPSTLNAHAKATFHGVNGTNRWFDKCLGVVVTQDARIGVNGEHSPCDALVPALAIDQAAKSEPSVDPVGAVIMSSPNSVHRLKWTVDASVHDALVEAKEFVKKLTGNSDVAVLHFTEYGAGLIKKTAKVSPDAFIQMCLQLTYYRLHGACTAVYETASTRKYLHGRTETCRSYSVESKAFVDVFGAKDVPPLKKYELFRTACKNHVETISSAGDGHGVDRHLLGLKLMLKPGEGESPFFTHPVYTQSSTWRLSTSGLFSSDRMHGTGFGAVMPDGYGMNYTIGESIIKIGIESKMDCKTTSSKAFSDGFAVVLREVAQLCRDVEAEVPVAKL</sequence>
<dbReference type="InterPro" id="IPR039551">
    <property type="entry name" value="Cho/carn_acyl_trans"/>
</dbReference>
<dbReference type="PANTHER" id="PTHR22589:SF107">
    <property type="entry name" value="CHOLINE_CARNITINE ACYLTRANSFERASE DOMAIN-CONTAINING PROTEIN"/>
    <property type="match status" value="1"/>
</dbReference>
<keyword evidence="7" id="KW-1185">Reference proteome</keyword>
<comment type="similarity">
    <text evidence="1 4">Belongs to the carnitine/choline acetyltransferase family.</text>
</comment>
<gene>
    <name evidence="6" type="ORF">BASA50_003825</name>
</gene>
<evidence type="ECO:0000256" key="4">
    <source>
        <dbReference type="RuleBase" id="RU003801"/>
    </source>
</evidence>
<dbReference type="PANTHER" id="PTHR22589">
    <property type="entry name" value="CARNITINE O-ACYLTRANSFERASE"/>
    <property type="match status" value="1"/>
</dbReference>
<keyword evidence="2 4" id="KW-0808">Transferase</keyword>
<dbReference type="EMBL" id="JAFCIX010000114">
    <property type="protein sequence ID" value="KAH6598210.1"/>
    <property type="molecule type" value="Genomic_DNA"/>
</dbReference>
<dbReference type="Pfam" id="PF00755">
    <property type="entry name" value="Carn_acyltransf"/>
    <property type="match status" value="1"/>
</dbReference>
<dbReference type="InterPro" id="IPR000542">
    <property type="entry name" value="Carn_acyl_trans"/>
</dbReference>
<dbReference type="SUPFAM" id="SSF52777">
    <property type="entry name" value="CoA-dependent acyltransferases"/>
    <property type="match status" value="2"/>
</dbReference>
<evidence type="ECO:0000256" key="3">
    <source>
        <dbReference type="ARBA" id="ARBA00023315"/>
    </source>
</evidence>
<proteinExistence type="inferred from homology"/>
<evidence type="ECO:0000256" key="2">
    <source>
        <dbReference type="ARBA" id="ARBA00022679"/>
    </source>
</evidence>
<dbReference type="PROSITE" id="PS00439">
    <property type="entry name" value="ACYLTRANSF_C_1"/>
    <property type="match status" value="1"/>
</dbReference>
<accession>A0ABQ8FH60</accession>
<protein>
    <recommendedName>
        <fullName evidence="5">Choline/carnitine acyltransferase domain-containing protein</fullName>
    </recommendedName>
</protein>
<keyword evidence="3 4" id="KW-0012">Acyltransferase</keyword>
<reference evidence="6 7" key="1">
    <citation type="submission" date="2021-02" db="EMBL/GenBank/DDBJ databases">
        <title>Variation within the Batrachochytrium salamandrivorans European outbreak.</title>
        <authorList>
            <person name="Kelly M."/>
            <person name="Pasmans F."/>
            <person name="Shea T.P."/>
            <person name="Munoz J.F."/>
            <person name="Carranza S."/>
            <person name="Cuomo C.A."/>
            <person name="Martel A."/>
        </authorList>
    </citation>
    <scope>NUCLEOTIDE SEQUENCE [LARGE SCALE GENOMIC DNA]</scope>
    <source>
        <strain evidence="6 7">AMFP18/2</strain>
    </source>
</reference>
<dbReference type="InterPro" id="IPR023213">
    <property type="entry name" value="CAT-like_dom_sf"/>
</dbReference>
<comment type="caution">
    <text evidence="6">The sequence shown here is derived from an EMBL/GenBank/DDBJ whole genome shotgun (WGS) entry which is preliminary data.</text>
</comment>